<sequence length="89" mass="10392">MPAMKLGLVLLIALAFMVANISSADLELRHPPYPPELYPQCLFLPCHGPLKDRCRPGCFCTRVGKNKLCMSIKGERQRRHWYQLWRPRR</sequence>
<dbReference type="AlphaFoldDB" id="A0A131YGN0"/>
<proteinExistence type="predicted"/>
<name>A0A131YGN0_RHIAP</name>
<evidence type="ECO:0008006" key="3">
    <source>
        <dbReference type="Google" id="ProtNLM"/>
    </source>
</evidence>
<keyword evidence="1" id="KW-0732">Signal</keyword>
<dbReference type="EMBL" id="GEDV01010905">
    <property type="protein sequence ID" value="JAP77652.1"/>
    <property type="molecule type" value="Transcribed_RNA"/>
</dbReference>
<feature type="signal peptide" evidence="1">
    <location>
        <begin position="1"/>
        <end position="23"/>
    </location>
</feature>
<feature type="chain" id="PRO_5007285110" description="Secreted protein" evidence="1">
    <location>
        <begin position="24"/>
        <end position="89"/>
    </location>
</feature>
<evidence type="ECO:0000256" key="1">
    <source>
        <dbReference type="SAM" id="SignalP"/>
    </source>
</evidence>
<reference evidence="2" key="1">
    <citation type="journal article" date="2016" name="Ticks Tick Borne Dis.">
        <title>De novo assembly and annotation of the salivary gland transcriptome of Rhipicephalus appendiculatus male and female ticks during blood feeding.</title>
        <authorList>
            <person name="de Castro M.H."/>
            <person name="de Klerk D."/>
            <person name="Pienaar R."/>
            <person name="Latif A.A."/>
            <person name="Rees D.J."/>
            <person name="Mans B.J."/>
        </authorList>
    </citation>
    <scope>NUCLEOTIDE SEQUENCE</scope>
    <source>
        <tissue evidence="2">Salivary glands</tissue>
    </source>
</reference>
<organism evidence="2">
    <name type="scientific">Rhipicephalus appendiculatus</name>
    <name type="common">Brown ear tick</name>
    <dbReference type="NCBI Taxonomy" id="34631"/>
    <lineage>
        <taxon>Eukaryota</taxon>
        <taxon>Metazoa</taxon>
        <taxon>Ecdysozoa</taxon>
        <taxon>Arthropoda</taxon>
        <taxon>Chelicerata</taxon>
        <taxon>Arachnida</taxon>
        <taxon>Acari</taxon>
        <taxon>Parasitiformes</taxon>
        <taxon>Ixodida</taxon>
        <taxon>Ixodoidea</taxon>
        <taxon>Ixodidae</taxon>
        <taxon>Rhipicephalinae</taxon>
        <taxon>Rhipicephalus</taxon>
        <taxon>Rhipicephalus</taxon>
    </lineage>
</organism>
<accession>A0A131YGN0</accession>
<protein>
    <recommendedName>
        <fullName evidence="3">Secreted protein</fullName>
    </recommendedName>
</protein>
<evidence type="ECO:0000313" key="2">
    <source>
        <dbReference type="EMBL" id="JAP77652.1"/>
    </source>
</evidence>